<dbReference type="EMBL" id="JACHLK010000009">
    <property type="protein sequence ID" value="MBB6561703.1"/>
    <property type="molecule type" value="Genomic_DNA"/>
</dbReference>
<name>A0A7X0UB40_9BURK</name>
<keyword evidence="2 4" id="KW-0560">Oxidoreductase</keyword>
<evidence type="ECO:0000259" key="3">
    <source>
        <dbReference type="Pfam" id="PF13577"/>
    </source>
</evidence>
<dbReference type="Gene3D" id="3.10.450.50">
    <property type="match status" value="1"/>
</dbReference>
<dbReference type="SUPFAM" id="SSF54427">
    <property type="entry name" value="NTF2-like"/>
    <property type="match status" value="1"/>
</dbReference>
<keyword evidence="4" id="KW-0223">Dioxygenase</keyword>
<dbReference type="AlphaFoldDB" id="A0A7X0UB40"/>
<evidence type="ECO:0000313" key="4">
    <source>
        <dbReference type="EMBL" id="MBB6561703.1"/>
    </source>
</evidence>
<proteinExistence type="inferred from homology"/>
<dbReference type="GO" id="GO:0018618">
    <property type="term" value="F:anthranilate 1,2-dioxygenase (deaminating, decarboxylating) activity"/>
    <property type="evidence" value="ECO:0007669"/>
    <property type="project" value="UniProtKB-EC"/>
</dbReference>
<evidence type="ECO:0000256" key="1">
    <source>
        <dbReference type="ARBA" id="ARBA00009570"/>
    </source>
</evidence>
<evidence type="ECO:0000313" key="5">
    <source>
        <dbReference type="Proteomes" id="UP000575083"/>
    </source>
</evidence>
<keyword evidence="5" id="KW-1185">Reference proteome</keyword>
<dbReference type="InterPro" id="IPR037401">
    <property type="entry name" value="SnoaL-like"/>
</dbReference>
<gene>
    <name evidence="4" type="ORF">HNP48_004397</name>
</gene>
<dbReference type="NCBIfam" id="NF041685">
    <property type="entry name" value="ant_diox_AndAd"/>
    <property type="match status" value="1"/>
</dbReference>
<dbReference type="RefSeq" id="WP_184860985.1">
    <property type="nucleotide sequence ID" value="NZ_JACHLK010000009.1"/>
</dbReference>
<feature type="domain" description="SnoaL-like" evidence="3">
    <location>
        <begin position="18"/>
        <end position="154"/>
    </location>
</feature>
<dbReference type="InterPro" id="IPR017640">
    <property type="entry name" value="Anthranilate_1-2-diOase_ssu"/>
</dbReference>
<dbReference type="InterPro" id="IPR000391">
    <property type="entry name" value="Rng_hydr_dOase-bsu"/>
</dbReference>
<comment type="caution">
    <text evidence="4">The sequence shown here is derived from an EMBL/GenBank/DDBJ whole genome shotgun (WGS) entry which is preliminary data.</text>
</comment>
<dbReference type="Proteomes" id="UP000575083">
    <property type="component" value="Unassembled WGS sequence"/>
</dbReference>
<evidence type="ECO:0000256" key="2">
    <source>
        <dbReference type="ARBA" id="ARBA00023002"/>
    </source>
</evidence>
<dbReference type="Pfam" id="PF13577">
    <property type="entry name" value="SnoaL_4"/>
    <property type="match status" value="1"/>
</dbReference>
<dbReference type="InterPro" id="IPR032710">
    <property type="entry name" value="NTF2-like_dom_sf"/>
</dbReference>
<dbReference type="EC" id="1.14.12.1" evidence="4"/>
<dbReference type="CDD" id="cd00667">
    <property type="entry name" value="ring_hydroxylating_dioxygenases_beta"/>
    <property type="match status" value="1"/>
</dbReference>
<reference evidence="4 5" key="1">
    <citation type="submission" date="2020-08" db="EMBL/GenBank/DDBJ databases">
        <title>Functional genomics of gut bacteria from endangered species of beetles.</title>
        <authorList>
            <person name="Carlos-Shanley C."/>
        </authorList>
    </citation>
    <scope>NUCLEOTIDE SEQUENCE [LARGE SCALE GENOMIC DNA]</scope>
    <source>
        <strain evidence="4 5">S00198</strain>
    </source>
</reference>
<protein>
    <submittedName>
        <fullName evidence="4">Anthranilate 1,2-dioxygenase small subunit</fullName>
        <ecNumber evidence="4">1.14.12.1</ecNumber>
    </submittedName>
</protein>
<sequence length="172" mass="19625">MTTMTTPTAPIEISRQERLQLWTELLELQHRYVSALDNNRLEEWPGFFVEEGRYEIIPKENFDAGFPAPIMYCRNAGMLRDRVLSLRNANIYEDHVYRHGTSGLVITAIKDGVVHTQSSYVVVITGAAGESSVYQAGTYLDEVVQHQGEWRYRSKRVVYDTSRVATLLATPI</sequence>
<comment type="similarity">
    <text evidence="1">Belongs to the bacterial ring-hydroxylating dioxygenase beta subunit family.</text>
</comment>
<accession>A0A7X0UB40</accession>
<organism evidence="4 5">
    <name type="scientific">Acidovorax soli</name>
    <dbReference type="NCBI Taxonomy" id="592050"/>
    <lineage>
        <taxon>Bacteria</taxon>
        <taxon>Pseudomonadati</taxon>
        <taxon>Pseudomonadota</taxon>
        <taxon>Betaproteobacteria</taxon>
        <taxon>Burkholderiales</taxon>
        <taxon>Comamonadaceae</taxon>
        <taxon>Acidovorax</taxon>
    </lineage>
</organism>